<dbReference type="AlphaFoldDB" id="A0AAD9TA80"/>
<evidence type="ECO:0000259" key="4">
    <source>
        <dbReference type="PROSITE" id="PS50067"/>
    </source>
</evidence>
<dbReference type="PANTHER" id="PTHR47972:SF22">
    <property type="entry name" value="KINESIN-LIKE PROTEIN KIN-14A-RELATED"/>
    <property type="match status" value="1"/>
</dbReference>
<dbReference type="GO" id="GO:0003777">
    <property type="term" value="F:microtubule motor activity"/>
    <property type="evidence" value="ECO:0007669"/>
    <property type="project" value="InterPro"/>
</dbReference>
<dbReference type="PROSITE" id="PS50067">
    <property type="entry name" value="KINESIN_MOTOR_2"/>
    <property type="match status" value="1"/>
</dbReference>
<dbReference type="GO" id="GO:0005524">
    <property type="term" value="F:ATP binding"/>
    <property type="evidence" value="ECO:0007669"/>
    <property type="project" value="UniProtKB-UniRule"/>
</dbReference>
<proteinExistence type="inferred from homology"/>
<evidence type="ECO:0000313" key="5">
    <source>
        <dbReference type="EMBL" id="KAK2632304.1"/>
    </source>
</evidence>
<evidence type="ECO:0000256" key="1">
    <source>
        <dbReference type="ARBA" id="ARBA00023175"/>
    </source>
</evidence>
<keyword evidence="2" id="KW-0547">Nucleotide-binding</keyword>
<dbReference type="InterPro" id="IPR027417">
    <property type="entry name" value="P-loop_NTPase"/>
</dbReference>
<dbReference type="Proteomes" id="UP000030711">
    <property type="component" value="Unassembled WGS sequence"/>
</dbReference>
<evidence type="ECO:0000256" key="2">
    <source>
        <dbReference type="PROSITE-ProRule" id="PRU00283"/>
    </source>
</evidence>
<dbReference type="InterPro" id="IPR027640">
    <property type="entry name" value="Kinesin-like_fam"/>
</dbReference>
<name>A0AAD9TA80_EUCGR</name>
<dbReference type="PANTHER" id="PTHR47972">
    <property type="entry name" value="KINESIN-LIKE PROTEIN KLP-3"/>
    <property type="match status" value="1"/>
</dbReference>
<evidence type="ECO:0000313" key="6">
    <source>
        <dbReference type="Proteomes" id="UP000030711"/>
    </source>
</evidence>
<reference evidence="5 6" key="1">
    <citation type="journal article" date="2014" name="Nature">
        <title>The genome of Eucalyptus grandis.</title>
        <authorList>
            <person name="Myburg A.A."/>
            <person name="Grattapaglia D."/>
            <person name="Tuskan G.A."/>
            <person name="Hellsten U."/>
            <person name="Hayes R.D."/>
            <person name="Grimwood J."/>
            <person name="Jenkins J."/>
            <person name="Lindquist E."/>
            <person name="Tice H."/>
            <person name="Bauer D."/>
            <person name="Goodstein D.M."/>
            <person name="Dubchak I."/>
            <person name="Poliakov A."/>
            <person name="Mizrachi E."/>
            <person name="Kullan A.R."/>
            <person name="Hussey S.G."/>
            <person name="Pinard D."/>
            <person name="van der Merwe K."/>
            <person name="Singh P."/>
            <person name="van Jaarsveld I."/>
            <person name="Silva-Junior O.B."/>
            <person name="Togawa R.C."/>
            <person name="Pappas M.R."/>
            <person name="Faria D.A."/>
            <person name="Sansaloni C.P."/>
            <person name="Petroli C.D."/>
            <person name="Yang X."/>
            <person name="Ranjan P."/>
            <person name="Tschaplinski T.J."/>
            <person name="Ye C.Y."/>
            <person name="Li T."/>
            <person name="Sterck L."/>
            <person name="Vanneste K."/>
            <person name="Murat F."/>
            <person name="Soler M."/>
            <person name="Clemente H.S."/>
            <person name="Saidi N."/>
            <person name="Cassan-Wang H."/>
            <person name="Dunand C."/>
            <person name="Hefer C.A."/>
            <person name="Bornberg-Bauer E."/>
            <person name="Kersting A.R."/>
            <person name="Vining K."/>
            <person name="Amarasinghe V."/>
            <person name="Ranik M."/>
            <person name="Naithani S."/>
            <person name="Elser J."/>
            <person name="Boyd A.E."/>
            <person name="Liston A."/>
            <person name="Spatafora J.W."/>
            <person name="Dharmwardhana P."/>
            <person name="Raja R."/>
            <person name="Sullivan C."/>
            <person name="Romanel E."/>
            <person name="Alves-Ferreira M."/>
            <person name="Kulheim C."/>
            <person name="Foley W."/>
            <person name="Carocha V."/>
            <person name="Paiva J."/>
            <person name="Kudrna D."/>
            <person name="Brommonschenkel S.H."/>
            <person name="Pasquali G."/>
            <person name="Byrne M."/>
            <person name="Rigault P."/>
            <person name="Tibbits J."/>
            <person name="Spokevicius A."/>
            <person name="Jones R.C."/>
            <person name="Steane D.A."/>
            <person name="Vaillancourt R.E."/>
            <person name="Potts B.M."/>
            <person name="Joubert F."/>
            <person name="Barry K."/>
            <person name="Pappas G.J."/>
            <person name="Strauss S.H."/>
            <person name="Jaiswal P."/>
            <person name="Grima-Pettenati J."/>
            <person name="Salse J."/>
            <person name="Van de Peer Y."/>
            <person name="Rokhsar D.S."/>
            <person name="Schmutz J."/>
        </authorList>
    </citation>
    <scope>NUCLEOTIDE SEQUENCE [LARGE SCALE GENOMIC DNA]</scope>
    <source>
        <strain evidence="6">cv. BRASUZ1</strain>
        <tissue evidence="5">Leaf extractions</tissue>
    </source>
</reference>
<sequence length="407" mass="45577">MTASFSRPSHLKCPFSSVFSRTKSLTKIFLRLLRHRRSAPAERPPRPAVLDLHRRHRRLLAALAAPAGLQDPERLRAAEVVVDLRLLRRQRPAPAERPLIRRYSISAASSPPLQLSLASKVQSGFEPRKSSSTSASFDADDQHRPRAPSSGGTRSPPPPPPPRRPRSSRWPPSPERLRAAELARQDYLELRQEAIELQEYSNTKLNRVLCFVSDQVALEGESRIAPLVCEKRKLFNELLTSKDEGPSAVEFLDDLTIRVDTGDGTSTNPKKDYEFDRMYGPHVGQANIFNDVQPLVQSALDGFNVSIFAYGQSNSGKTHTMEGSSHDRGLYARCFEEFFDLVNSDATATSRYDFFVTCLMESEYDVPSHNCGLQSPSCASLLACQIKYSRSEKFSTYGCLALQLDTY</sequence>
<feature type="region of interest" description="Disordered" evidence="3">
    <location>
        <begin position="120"/>
        <end position="174"/>
    </location>
</feature>
<keyword evidence="6" id="KW-1185">Reference proteome</keyword>
<feature type="binding site" evidence="2">
    <location>
        <begin position="311"/>
        <end position="318"/>
    </location>
    <ligand>
        <name>ATP</name>
        <dbReference type="ChEBI" id="CHEBI:30616"/>
    </ligand>
</feature>
<dbReference type="GO" id="GO:0008017">
    <property type="term" value="F:microtubule binding"/>
    <property type="evidence" value="ECO:0007669"/>
    <property type="project" value="InterPro"/>
</dbReference>
<dbReference type="InterPro" id="IPR001752">
    <property type="entry name" value="Kinesin_motor_dom"/>
</dbReference>
<keyword evidence="1 2" id="KW-0505">Motor protein</keyword>
<dbReference type="InterPro" id="IPR036961">
    <property type="entry name" value="Kinesin_motor_dom_sf"/>
</dbReference>
<protein>
    <recommendedName>
        <fullName evidence="4">Kinesin motor domain-containing protein</fullName>
    </recommendedName>
</protein>
<feature type="domain" description="Kinesin motor" evidence="4">
    <location>
        <begin position="225"/>
        <end position="407"/>
    </location>
</feature>
<accession>A0AAD9TA80</accession>
<dbReference type="Pfam" id="PF00225">
    <property type="entry name" value="Kinesin"/>
    <property type="match status" value="1"/>
</dbReference>
<evidence type="ECO:0000256" key="3">
    <source>
        <dbReference type="SAM" id="MobiDB-lite"/>
    </source>
</evidence>
<organism evidence="5 6">
    <name type="scientific">Eucalyptus grandis</name>
    <name type="common">Flooded gum</name>
    <dbReference type="NCBI Taxonomy" id="71139"/>
    <lineage>
        <taxon>Eukaryota</taxon>
        <taxon>Viridiplantae</taxon>
        <taxon>Streptophyta</taxon>
        <taxon>Embryophyta</taxon>
        <taxon>Tracheophyta</taxon>
        <taxon>Spermatophyta</taxon>
        <taxon>Magnoliopsida</taxon>
        <taxon>eudicotyledons</taxon>
        <taxon>Gunneridae</taxon>
        <taxon>Pentapetalae</taxon>
        <taxon>rosids</taxon>
        <taxon>malvids</taxon>
        <taxon>Myrtales</taxon>
        <taxon>Myrtaceae</taxon>
        <taxon>Myrtoideae</taxon>
        <taxon>Eucalypteae</taxon>
        <taxon>Eucalyptus</taxon>
    </lineage>
</organism>
<dbReference type="Gene3D" id="3.40.850.10">
    <property type="entry name" value="Kinesin motor domain"/>
    <property type="match status" value="1"/>
</dbReference>
<gene>
    <name evidence="5" type="ORF">EUGRSUZ_L01735</name>
</gene>
<keyword evidence="2" id="KW-0067">ATP-binding</keyword>
<dbReference type="SUPFAM" id="SSF52540">
    <property type="entry name" value="P-loop containing nucleoside triphosphate hydrolases"/>
    <property type="match status" value="1"/>
</dbReference>
<comment type="similarity">
    <text evidence="2">Belongs to the TRAFAC class myosin-kinesin ATPase superfamily. Kinesin family.</text>
</comment>
<dbReference type="EMBL" id="MU848572">
    <property type="protein sequence ID" value="KAK2632304.1"/>
    <property type="molecule type" value="Genomic_DNA"/>
</dbReference>
<comment type="caution">
    <text evidence="5">The sequence shown here is derived from an EMBL/GenBank/DDBJ whole genome shotgun (WGS) entry which is preliminary data.</text>
</comment>
<dbReference type="SMART" id="SM00129">
    <property type="entry name" value="KISc"/>
    <property type="match status" value="1"/>
</dbReference>
<dbReference type="GO" id="GO:0007018">
    <property type="term" value="P:microtubule-based movement"/>
    <property type="evidence" value="ECO:0007669"/>
    <property type="project" value="InterPro"/>
</dbReference>